<feature type="transmembrane region" description="Helical" evidence="1">
    <location>
        <begin position="419"/>
        <end position="447"/>
    </location>
</feature>
<dbReference type="GeneID" id="20666568"/>
<accession>W4K6F9</accession>
<sequence>MATVRISFRRSLNDSAWYDGVMEEEEHPSYPDARDRRARDQRADFKASAVLHSVVFSSNIEQRNRRDEVWRPTGLESKNLRVAATSHRDESQQLPRSCRCSLVQNQLSWLQGVLTILFGVSVYVILFRRARTRTTYALLAVNIILYAMSVIHWIVNSVVILVVVSAGRAEDAIITWFPTINLKFVDNVGDSVASMVRRHRRFIKSQLGAGTARKNAEKILGLLIESGTIYFCIWSLYVVIYYSFQTSTFIPDTIVDQLVMQANTYNIPGSRQESIEAAEDIEGDGAALRQLPSVYQTVLFDSSQHGAISCLRYYCQWTGRERFRADDHHLKAIMDTMNTTIAIGSRCRYRVCTGLHLSDLCKFFTDPKNRASHVESHVGQMAGNGPSDEDELLSYTEACDWSNSDHGLRFRRPQTKATYALLAVNIILYAMSVIHWIVNSVVILGVISVGRAEDVIIEWFPTINHILCEAIVVWRAWLIWECNAKICIPSFICLFGTLASVVVGIVLEFSGYISLDLALGPLMWGFLLGSNLWSTSIIAWRAWRHRQFIKSQLGAGTTRTNVEKILGLLIESGTIYFCIWVWIYYGRQIALYIPQSMIIQLVLEDSLELRKHHRCLEDLLTEYQQTRCGKTWWPTGLESKFLHVALSLQLAITDTPWLLLILKSSCLPRFDFNSTGSKVHSISSLVSLSMWFLNLVITLGIVLMGMGEELIIVWSPTINNFPLTKADLYTIASVMFSVVLEIQGTISLALVSLLWGLF</sequence>
<feature type="transmembrane region" description="Helical" evidence="1">
    <location>
        <begin position="564"/>
        <end position="585"/>
    </location>
</feature>
<reference evidence="2 3" key="1">
    <citation type="journal article" date="2012" name="New Phytol.">
        <title>Insight into trade-off between wood decay and parasitism from the genome of a fungal forest pathogen.</title>
        <authorList>
            <person name="Olson A."/>
            <person name="Aerts A."/>
            <person name="Asiegbu F."/>
            <person name="Belbahri L."/>
            <person name="Bouzid O."/>
            <person name="Broberg A."/>
            <person name="Canback B."/>
            <person name="Coutinho P.M."/>
            <person name="Cullen D."/>
            <person name="Dalman K."/>
            <person name="Deflorio G."/>
            <person name="van Diepen L.T."/>
            <person name="Dunand C."/>
            <person name="Duplessis S."/>
            <person name="Durling M."/>
            <person name="Gonthier P."/>
            <person name="Grimwood J."/>
            <person name="Fossdal C.G."/>
            <person name="Hansson D."/>
            <person name="Henrissat B."/>
            <person name="Hietala A."/>
            <person name="Himmelstrand K."/>
            <person name="Hoffmeister D."/>
            <person name="Hogberg N."/>
            <person name="James T.Y."/>
            <person name="Karlsson M."/>
            <person name="Kohler A."/>
            <person name="Kues U."/>
            <person name="Lee Y.H."/>
            <person name="Lin Y.C."/>
            <person name="Lind M."/>
            <person name="Lindquist E."/>
            <person name="Lombard V."/>
            <person name="Lucas S."/>
            <person name="Lunden K."/>
            <person name="Morin E."/>
            <person name="Murat C."/>
            <person name="Park J."/>
            <person name="Raffaello T."/>
            <person name="Rouze P."/>
            <person name="Salamov A."/>
            <person name="Schmutz J."/>
            <person name="Solheim H."/>
            <person name="Stahlberg J."/>
            <person name="Velez H."/>
            <person name="de Vries R.P."/>
            <person name="Wiebenga A."/>
            <person name="Woodward S."/>
            <person name="Yakovlev I."/>
            <person name="Garbelotto M."/>
            <person name="Martin F."/>
            <person name="Grigoriev I.V."/>
            <person name="Stenlid J."/>
        </authorList>
    </citation>
    <scope>NUCLEOTIDE SEQUENCE [LARGE SCALE GENOMIC DNA]</scope>
    <source>
        <strain evidence="2 3">TC 32-1</strain>
    </source>
</reference>
<keyword evidence="1" id="KW-0472">Membrane</keyword>
<feature type="transmembrane region" description="Helical" evidence="1">
    <location>
        <begin position="219"/>
        <end position="244"/>
    </location>
</feature>
<dbReference type="Proteomes" id="UP000030671">
    <property type="component" value="Unassembled WGS sequence"/>
</dbReference>
<gene>
    <name evidence="2" type="ORF">HETIRDRAFT_117945</name>
</gene>
<dbReference type="EMBL" id="KI925458">
    <property type="protein sequence ID" value="ETW81388.1"/>
    <property type="molecule type" value="Genomic_DNA"/>
</dbReference>
<feature type="transmembrane region" description="Helical" evidence="1">
    <location>
        <begin position="492"/>
        <end position="515"/>
    </location>
</feature>
<dbReference type="OrthoDB" id="3174319at2759"/>
<dbReference type="AlphaFoldDB" id="W4K6F9"/>
<keyword evidence="3" id="KW-1185">Reference proteome</keyword>
<feature type="transmembrane region" description="Helical" evidence="1">
    <location>
        <begin position="521"/>
        <end position="543"/>
    </location>
</feature>
<dbReference type="KEGG" id="hir:HETIRDRAFT_117945"/>
<dbReference type="HOGENOM" id="CLU_367622_0_0_1"/>
<feature type="transmembrane region" description="Helical" evidence="1">
    <location>
        <begin position="726"/>
        <end position="757"/>
    </location>
</feature>
<evidence type="ECO:0000313" key="2">
    <source>
        <dbReference type="EMBL" id="ETW81388.1"/>
    </source>
</evidence>
<dbReference type="InParanoid" id="W4K6F9"/>
<feature type="transmembrane region" description="Helical" evidence="1">
    <location>
        <begin position="459"/>
        <end position="480"/>
    </location>
</feature>
<proteinExistence type="predicted"/>
<organism evidence="2 3">
    <name type="scientific">Heterobasidion irregulare (strain TC 32-1)</name>
    <dbReference type="NCBI Taxonomy" id="747525"/>
    <lineage>
        <taxon>Eukaryota</taxon>
        <taxon>Fungi</taxon>
        <taxon>Dikarya</taxon>
        <taxon>Basidiomycota</taxon>
        <taxon>Agaricomycotina</taxon>
        <taxon>Agaricomycetes</taxon>
        <taxon>Russulales</taxon>
        <taxon>Bondarzewiaceae</taxon>
        <taxon>Heterobasidion</taxon>
        <taxon>Heterobasidion annosum species complex</taxon>
    </lineage>
</organism>
<evidence type="ECO:0000313" key="3">
    <source>
        <dbReference type="Proteomes" id="UP000030671"/>
    </source>
</evidence>
<dbReference type="RefSeq" id="XP_009546039.1">
    <property type="nucleotide sequence ID" value="XM_009547744.1"/>
</dbReference>
<evidence type="ECO:0000256" key="1">
    <source>
        <dbReference type="SAM" id="Phobius"/>
    </source>
</evidence>
<feature type="transmembrane region" description="Helical" evidence="1">
    <location>
        <begin position="134"/>
        <end position="155"/>
    </location>
</feature>
<feature type="transmembrane region" description="Helical" evidence="1">
    <location>
        <begin position="682"/>
        <end position="706"/>
    </location>
</feature>
<name>W4K6F9_HETIT</name>
<protein>
    <submittedName>
        <fullName evidence="2">Uncharacterized protein</fullName>
    </submittedName>
</protein>
<keyword evidence="1" id="KW-0812">Transmembrane</keyword>
<keyword evidence="1" id="KW-1133">Transmembrane helix</keyword>
<feature type="transmembrane region" description="Helical" evidence="1">
    <location>
        <begin position="107"/>
        <end position="127"/>
    </location>
</feature>